<dbReference type="Proteomes" id="UP000242913">
    <property type="component" value="Unassembled WGS sequence"/>
</dbReference>
<name>A0A238C481_9BILA</name>
<protein>
    <submittedName>
        <fullName evidence="1">Uncharacterized protein</fullName>
    </submittedName>
</protein>
<accession>A0A238C481</accession>
<organism evidence="1 2">
    <name type="scientific">Onchocerca flexuosa</name>
    <dbReference type="NCBI Taxonomy" id="387005"/>
    <lineage>
        <taxon>Eukaryota</taxon>
        <taxon>Metazoa</taxon>
        <taxon>Ecdysozoa</taxon>
        <taxon>Nematoda</taxon>
        <taxon>Chromadorea</taxon>
        <taxon>Rhabditida</taxon>
        <taxon>Spirurina</taxon>
        <taxon>Spiruromorpha</taxon>
        <taxon>Filarioidea</taxon>
        <taxon>Onchocercidae</taxon>
        <taxon>Onchocerca</taxon>
    </lineage>
</organism>
<sequence>MSSITTPFSDLGISLGAPYRLGQREQPLRRMYPNFTTDYMQQSDTLIIFTHYYYLLMQKDVITKETGRSLFATVHGVRYIEWTLLVKKEQNQFMVELVRQTDTDIKGEFRVQFRAQSKRGKIEFFPAKWHELKHRVEYLPHYSEKLMELYRDEEFNPGQLNIEIRLAFALNDFNYIVSKVDLNPLLKLEPESKTDRRLKRMPFAEENGELLYFIQCRDEVLSYNRYYLYITCRYFHDYIDDNPEENSINLEFESTAVEQVLSFAFTGLCQIKYYGGSFDSSDFTNYHQFLACLHLLKPLMYQELLQKYDDDFCRIFQKQCNKIRPPCEATTLQFLRLAIRLGFPKLEASTIARIVAVFPDTYSSHLNVDEQPHIINEMIQTRHDYEMYKERDGLADSTAPQLSPLERIELLKIKCKQVFKWIGQGLMSDMSEPKLPPPSTLAERNVFEHPPMQRLSLTYDATEKIDRKKKKYTYTD</sequence>
<keyword evidence="2" id="KW-1185">Reference proteome</keyword>
<dbReference type="EMBL" id="KZ269978">
    <property type="protein sequence ID" value="OZC12259.1"/>
    <property type="molecule type" value="Genomic_DNA"/>
</dbReference>
<evidence type="ECO:0000313" key="1">
    <source>
        <dbReference type="EMBL" id="OZC12259.1"/>
    </source>
</evidence>
<proteinExistence type="predicted"/>
<reference evidence="1 2" key="1">
    <citation type="submission" date="2015-12" db="EMBL/GenBank/DDBJ databases">
        <title>Draft genome of the nematode, Onchocerca flexuosa.</title>
        <authorList>
            <person name="Mitreva M."/>
        </authorList>
    </citation>
    <scope>NUCLEOTIDE SEQUENCE [LARGE SCALE GENOMIC DNA]</scope>
    <source>
        <strain evidence="1">Red Deer</strain>
    </source>
</reference>
<evidence type="ECO:0000313" key="2">
    <source>
        <dbReference type="Proteomes" id="UP000242913"/>
    </source>
</evidence>
<dbReference type="OrthoDB" id="5829216at2759"/>
<gene>
    <name evidence="1" type="ORF">X798_00780</name>
</gene>
<dbReference type="AlphaFoldDB" id="A0A238C481"/>